<organism evidence="2 3">
    <name type="scientific">Lottia gigantea</name>
    <name type="common">Giant owl limpet</name>
    <dbReference type="NCBI Taxonomy" id="225164"/>
    <lineage>
        <taxon>Eukaryota</taxon>
        <taxon>Metazoa</taxon>
        <taxon>Spiralia</taxon>
        <taxon>Lophotrochozoa</taxon>
        <taxon>Mollusca</taxon>
        <taxon>Gastropoda</taxon>
        <taxon>Patellogastropoda</taxon>
        <taxon>Lottioidea</taxon>
        <taxon>Lottiidae</taxon>
        <taxon>Lottia</taxon>
    </lineage>
</organism>
<comment type="similarity">
    <text evidence="1">Belongs to the round spermatid basic protein 1 family.</text>
</comment>
<dbReference type="AlphaFoldDB" id="V4BAM9"/>
<dbReference type="InterPro" id="IPR026306">
    <property type="entry name" value="RSBN1/Dpy-2/CEP530"/>
</dbReference>
<evidence type="ECO:0000256" key="1">
    <source>
        <dbReference type="ARBA" id="ARBA00010560"/>
    </source>
</evidence>
<proteinExistence type="inferred from homology"/>
<dbReference type="KEGG" id="lgi:LOTGIDRAFT_135971"/>
<evidence type="ECO:0000313" key="2">
    <source>
        <dbReference type="EMBL" id="ESP04561.1"/>
    </source>
</evidence>
<dbReference type="OrthoDB" id="6020087at2759"/>
<reference evidence="2 3" key="1">
    <citation type="journal article" date="2013" name="Nature">
        <title>Insights into bilaterian evolution from three spiralian genomes.</title>
        <authorList>
            <person name="Simakov O."/>
            <person name="Marletaz F."/>
            <person name="Cho S.J."/>
            <person name="Edsinger-Gonzales E."/>
            <person name="Havlak P."/>
            <person name="Hellsten U."/>
            <person name="Kuo D.H."/>
            <person name="Larsson T."/>
            <person name="Lv J."/>
            <person name="Arendt D."/>
            <person name="Savage R."/>
            <person name="Osoegawa K."/>
            <person name="de Jong P."/>
            <person name="Grimwood J."/>
            <person name="Chapman J.A."/>
            <person name="Shapiro H."/>
            <person name="Aerts A."/>
            <person name="Otillar R.P."/>
            <person name="Terry A.Y."/>
            <person name="Boore J.L."/>
            <person name="Grigoriev I.V."/>
            <person name="Lindberg D.R."/>
            <person name="Seaver E.C."/>
            <person name="Weisblat D.A."/>
            <person name="Putnam N.H."/>
            <person name="Rokhsar D.S."/>
        </authorList>
    </citation>
    <scope>NUCLEOTIDE SEQUENCE [LARGE SCALE GENOMIC DNA]</scope>
</reference>
<gene>
    <name evidence="2" type="ORF">LOTGIDRAFT_135971</name>
</gene>
<dbReference type="CTD" id="20233746"/>
<dbReference type="GeneID" id="20233746"/>
<dbReference type="RefSeq" id="XP_009044730.1">
    <property type="nucleotide sequence ID" value="XM_009046482.1"/>
</dbReference>
<sequence>MLHTKLLKTDRTSLSDSFNNALTFPSKYSKFIHIEKYTNGGATVAHAYQDELNVLNEEEMKEFTEEFLNLSYGESTDGVADCVMGIVHGAASYLPDFIDYFADTYPNLTVKTDVLGKSDIETTTMQKFRENVEKTYSNGTYRSGPLLQISLVGTVHEEVGDYFPDFIDMLEDNPFLKAVMPWGPMSAIKIHPQESNDGPILWARPGEQLVPTADLPKSPFKRKKGLTELMRLSHVSRASEPREVLIEDRTKCHADHVGHGFDRLTTAAVGVLKSVHVGNKVGEKRIVKDVICFHAGDFLELASKLQLDLHEPPVSQCITWVEDAKLNQLHRDGIRYARIQLRDDDIYFIPRNVIHQFKSLTAVASIAWHVRLKQYYPNQTPSSTSVS</sequence>
<feature type="non-terminal residue" evidence="2">
    <location>
        <position position="387"/>
    </location>
</feature>
<dbReference type="HOGENOM" id="CLU_009952_2_1_1"/>
<dbReference type="EMBL" id="KB199699">
    <property type="protein sequence ID" value="ESP04561.1"/>
    <property type="molecule type" value="Genomic_DNA"/>
</dbReference>
<keyword evidence="3" id="KW-1185">Reference proteome</keyword>
<protein>
    <recommendedName>
        <fullName evidence="4">Round spermatid basic protein 1-like protein</fullName>
    </recommendedName>
</protein>
<dbReference type="Proteomes" id="UP000030746">
    <property type="component" value="Unassembled WGS sequence"/>
</dbReference>
<dbReference type="PANTHER" id="PTHR13354">
    <property type="entry name" value="ROUND SPERMATID BASIC PROTEIN 1"/>
    <property type="match status" value="1"/>
</dbReference>
<dbReference type="GO" id="GO:0005634">
    <property type="term" value="C:nucleus"/>
    <property type="evidence" value="ECO:0007669"/>
    <property type="project" value="InterPro"/>
</dbReference>
<name>V4BAM9_LOTGI</name>
<evidence type="ECO:0000313" key="3">
    <source>
        <dbReference type="Proteomes" id="UP000030746"/>
    </source>
</evidence>
<dbReference type="PANTHER" id="PTHR13354:SF11">
    <property type="entry name" value="LYSINE-SPECIFIC DEMETHYLASE 9"/>
    <property type="match status" value="1"/>
</dbReference>
<evidence type="ECO:0008006" key="4">
    <source>
        <dbReference type="Google" id="ProtNLM"/>
    </source>
</evidence>
<dbReference type="OMA" id="VMGIIHN"/>
<accession>V4BAM9</accession>
<dbReference type="STRING" id="225164.V4BAM9"/>